<protein>
    <submittedName>
        <fullName evidence="1">Uncharacterized protein</fullName>
    </submittedName>
</protein>
<keyword evidence="2" id="KW-1185">Reference proteome</keyword>
<dbReference type="AlphaFoldDB" id="G0R4V2"/>
<dbReference type="RefSeq" id="XP_004024405.1">
    <property type="nucleotide sequence ID" value="XM_004024356.1"/>
</dbReference>
<dbReference type="EMBL" id="GL984356">
    <property type="protein sequence ID" value="EGR27495.1"/>
    <property type="molecule type" value="Genomic_DNA"/>
</dbReference>
<dbReference type="Proteomes" id="UP000008983">
    <property type="component" value="Unassembled WGS sequence"/>
</dbReference>
<dbReference type="OrthoDB" id="283847at2759"/>
<dbReference type="eggNOG" id="ENOG502SU4P">
    <property type="taxonomic scope" value="Eukaryota"/>
</dbReference>
<dbReference type="OMA" id="EQCASKE"/>
<evidence type="ECO:0000313" key="2">
    <source>
        <dbReference type="Proteomes" id="UP000008983"/>
    </source>
</evidence>
<name>G0R4V2_ICHMU</name>
<reference evidence="1 2" key="1">
    <citation type="submission" date="2011-07" db="EMBL/GenBank/DDBJ databases">
        <authorList>
            <person name="Coyne R."/>
            <person name="Brami D."/>
            <person name="Johnson J."/>
            <person name="Hostetler J."/>
            <person name="Hannick L."/>
            <person name="Clark T."/>
            <person name="Cassidy-Hanley D."/>
            <person name="Inman J."/>
        </authorList>
    </citation>
    <scope>NUCLEOTIDE SEQUENCE [LARGE SCALE GENOMIC DNA]</scope>
    <source>
        <strain evidence="1 2">G5</strain>
    </source>
</reference>
<evidence type="ECO:0000313" key="1">
    <source>
        <dbReference type="EMBL" id="EGR27495.1"/>
    </source>
</evidence>
<accession>G0R4V2</accession>
<dbReference type="GeneID" id="14903573"/>
<sequence length="175" mass="21175">MIFGGTLNDNEQTIDEKRQIITNTRNLTRQQQIIYRRSIFDNYRPDLSQFDYFLFKEKLKLGESLLNEYRTRLNNEVRKIVFLLPQAYHREYINHKFADQILDLTSPHIRGAQAQSMRSWQDASKIVNWIEQKRERLQKYDQINPKIKTVNSQNIDEILDYFTLTDQYNLNLIRK</sequence>
<organism evidence="1 2">
    <name type="scientific">Ichthyophthirius multifiliis</name>
    <name type="common">White spot disease agent</name>
    <name type="synonym">Ich</name>
    <dbReference type="NCBI Taxonomy" id="5932"/>
    <lineage>
        <taxon>Eukaryota</taxon>
        <taxon>Sar</taxon>
        <taxon>Alveolata</taxon>
        <taxon>Ciliophora</taxon>
        <taxon>Intramacronucleata</taxon>
        <taxon>Oligohymenophorea</taxon>
        <taxon>Hymenostomatida</taxon>
        <taxon>Ophryoglenina</taxon>
        <taxon>Ichthyophthirius</taxon>
    </lineage>
</organism>
<dbReference type="InParanoid" id="G0R4V2"/>
<dbReference type="STRING" id="857967.G0R4V2"/>
<proteinExistence type="predicted"/>
<gene>
    <name evidence="1" type="ORF">IMG5_194980</name>
</gene>